<reference evidence="3 4" key="1">
    <citation type="submission" date="2018-04" db="EMBL/GenBank/DDBJ databases">
        <title>Genomic Encyclopedia of Type Strains, Phase III (KMG-III): the genomes of soil and plant-associated and newly described type strains.</title>
        <authorList>
            <person name="Whitman W."/>
        </authorList>
    </citation>
    <scope>NUCLEOTIDE SEQUENCE [LARGE SCALE GENOMIC DNA]</scope>
    <source>
        <strain evidence="3 4">KA25</strain>
    </source>
</reference>
<keyword evidence="4" id="KW-1185">Reference proteome</keyword>
<comment type="caution">
    <text evidence="3">The sequence shown here is derived from an EMBL/GenBank/DDBJ whole genome shotgun (WGS) entry which is preliminary data.</text>
</comment>
<dbReference type="EMBL" id="QAOT01000017">
    <property type="protein sequence ID" value="PTR14268.1"/>
    <property type="molecule type" value="Genomic_DNA"/>
</dbReference>
<evidence type="ECO:0000313" key="4">
    <source>
        <dbReference type="Proteomes" id="UP000244060"/>
    </source>
</evidence>
<evidence type="ECO:0000256" key="1">
    <source>
        <dbReference type="ARBA" id="ARBA00007673"/>
    </source>
</evidence>
<comment type="similarity">
    <text evidence="1">Belongs to the PrpF family.</text>
</comment>
<dbReference type="GO" id="GO:0016853">
    <property type="term" value="F:isomerase activity"/>
    <property type="evidence" value="ECO:0007669"/>
    <property type="project" value="UniProtKB-KW"/>
</dbReference>
<dbReference type="Proteomes" id="UP000244060">
    <property type="component" value="Unassembled WGS sequence"/>
</dbReference>
<dbReference type="RefSeq" id="WP_108221816.1">
    <property type="nucleotide sequence ID" value="NZ_QAOT01000017.1"/>
</dbReference>
<proteinExistence type="inferred from homology"/>
<dbReference type="PANTHER" id="PTHR43709">
    <property type="entry name" value="ACONITATE ISOMERASE-RELATED"/>
    <property type="match status" value="1"/>
</dbReference>
<name>A0A2T5JW34_9RHOB</name>
<dbReference type="Pfam" id="PF04303">
    <property type="entry name" value="PrpF"/>
    <property type="match status" value="1"/>
</dbReference>
<evidence type="ECO:0000313" key="3">
    <source>
        <dbReference type="EMBL" id="PTR14268.1"/>
    </source>
</evidence>
<evidence type="ECO:0008006" key="5">
    <source>
        <dbReference type="Google" id="ProtNLM"/>
    </source>
</evidence>
<sequence length="402" mass="41729">MLHVPAKGTAAPARDPQQISVPALFMRGGSSRGAFFLEEDLPADRQERAALLLACYGSPDRRQIDGIGGSDPLTSKAAVVGRSTHPEADLDYTFLQVGIDRPMVSSGGNCGNMLAAVGPFAVLRGLIAAEEPETSVRIHTTNTGQVVTARFRVAGGCPCIEGEARVPGVPGTGSSIALDFGDCAGAVSGKLLPTGSVRDRVRLGAREVPVSFVDAATPFVFVPAAALGATGAENPAEILANAGLMADLEAVRGWAATVLGLVGRAEEAAWHSPNIPRVIMVGPPQDYLAPDGPVAADAMDVCVRQLAMQKPHNTLAVTGAVCSAVAGRLPGSVVQELSRAEGDRTRLGHPAGVLTVSAHVREGADGWRIERAAVERTARLLMAGELFAPRRRIEEVRALLAG</sequence>
<protein>
    <recommendedName>
        <fullName evidence="5">Methylitaconate delta2-delta3-isomerase</fullName>
    </recommendedName>
</protein>
<dbReference type="PANTHER" id="PTHR43709:SF2">
    <property type="entry name" value="DUF453 DOMAIN PROTEIN (AFU_ORTHOLOGUE AFUA_6G00360)"/>
    <property type="match status" value="1"/>
</dbReference>
<organism evidence="3 4">
    <name type="scientific">Cereibacter azotoformans</name>
    <dbReference type="NCBI Taxonomy" id="43057"/>
    <lineage>
        <taxon>Bacteria</taxon>
        <taxon>Pseudomonadati</taxon>
        <taxon>Pseudomonadota</taxon>
        <taxon>Alphaproteobacteria</taxon>
        <taxon>Rhodobacterales</taxon>
        <taxon>Paracoccaceae</taxon>
        <taxon>Cereibacter</taxon>
    </lineage>
</organism>
<dbReference type="AlphaFoldDB" id="A0A2T5JW34"/>
<gene>
    <name evidence="3" type="ORF">C8J28_11737</name>
</gene>
<accession>A0A2T5JW34</accession>
<evidence type="ECO:0000256" key="2">
    <source>
        <dbReference type="ARBA" id="ARBA00023235"/>
    </source>
</evidence>
<dbReference type="Gene3D" id="3.10.310.10">
    <property type="entry name" value="Diaminopimelate Epimerase, Chain A, domain 1"/>
    <property type="match status" value="2"/>
</dbReference>
<dbReference type="OrthoDB" id="9779763at2"/>
<dbReference type="InterPro" id="IPR007400">
    <property type="entry name" value="PrpF-like"/>
</dbReference>
<dbReference type="SUPFAM" id="SSF54506">
    <property type="entry name" value="Diaminopimelate epimerase-like"/>
    <property type="match status" value="2"/>
</dbReference>
<keyword evidence="2" id="KW-0413">Isomerase</keyword>